<dbReference type="SUPFAM" id="SSF53335">
    <property type="entry name" value="S-adenosyl-L-methionine-dependent methyltransferases"/>
    <property type="match status" value="1"/>
</dbReference>
<dbReference type="GO" id="GO:0008757">
    <property type="term" value="F:S-adenosylmethionine-dependent methyltransferase activity"/>
    <property type="evidence" value="ECO:0007669"/>
    <property type="project" value="InterPro"/>
</dbReference>
<accession>A0A918PX34</accession>
<protein>
    <submittedName>
        <fullName evidence="2">SAM-dependent methyltransferase</fullName>
    </submittedName>
</protein>
<organism evidence="2 3">
    <name type="scientific">Echinicola pacifica</name>
    <dbReference type="NCBI Taxonomy" id="346377"/>
    <lineage>
        <taxon>Bacteria</taxon>
        <taxon>Pseudomonadati</taxon>
        <taxon>Bacteroidota</taxon>
        <taxon>Cytophagia</taxon>
        <taxon>Cytophagales</taxon>
        <taxon>Cyclobacteriaceae</taxon>
        <taxon>Echinicola</taxon>
    </lineage>
</organism>
<dbReference type="EMBL" id="BMWX01000003">
    <property type="protein sequence ID" value="GGZ26154.1"/>
    <property type="molecule type" value="Genomic_DNA"/>
</dbReference>
<evidence type="ECO:0000313" key="2">
    <source>
        <dbReference type="EMBL" id="GGZ26154.1"/>
    </source>
</evidence>
<dbReference type="Gene3D" id="3.40.50.150">
    <property type="entry name" value="Vaccinia Virus protein VP39"/>
    <property type="match status" value="1"/>
</dbReference>
<evidence type="ECO:0000313" key="3">
    <source>
        <dbReference type="Proteomes" id="UP000619457"/>
    </source>
</evidence>
<dbReference type="CDD" id="cd02440">
    <property type="entry name" value="AdoMet_MTases"/>
    <property type="match status" value="1"/>
</dbReference>
<dbReference type="InterPro" id="IPR013216">
    <property type="entry name" value="Methyltransf_11"/>
</dbReference>
<name>A0A918PX34_9BACT</name>
<proteinExistence type="predicted"/>
<reference evidence="2" key="1">
    <citation type="journal article" date="2014" name="Int. J. Syst. Evol. Microbiol.">
        <title>Complete genome sequence of Corynebacterium casei LMG S-19264T (=DSM 44701T), isolated from a smear-ripened cheese.</title>
        <authorList>
            <consortium name="US DOE Joint Genome Institute (JGI-PGF)"/>
            <person name="Walter F."/>
            <person name="Albersmeier A."/>
            <person name="Kalinowski J."/>
            <person name="Ruckert C."/>
        </authorList>
    </citation>
    <scope>NUCLEOTIDE SEQUENCE</scope>
    <source>
        <strain evidence="2">KCTC 12368</strain>
    </source>
</reference>
<dbReference type="PANTHER" id="PTHR43861">
    <property type="entry name" value="TRANS-ACONITATE 2-METHYLTRANSFERASE-RELATED"/>
    <property type="match status" value="1"/>
</dbReference>
<reference evidence="2" key="2">
    <citation type="submission" date="2020-09" db="EMBL/GenBank/DDBJ databases">
        <authorList>
            <person name="Sun Q."/>
            <person name="Kim S."/>
        </authorList>
    </citation>
    <scope>NUCLEOTIDE SEQUENCE</scope>
    <source>
        <strain evidence="2">KCTC 12368</strain>
    </source>
</reference>
<keyword evidence="2" id="KW-0489">Methyltransferase</keyword>
<keyword evidence="3" id="KW-1185">Reference proteome</keyword>
<gene>
    <name evidence="2" type="ORF">GCM10007049_18450</name>
</gene>
<dbReference type="GO" id="GO:0032259">
    <property type="term" value="P:methylation"/>
    <property type="evidence" value="ECO:0007669"/>
    <property type="project" value="UniProtKB-KW"/>
</dbReference>
<dbReference type="Pfam" id="PF08241">
    <property type="entry name" value="Methyltransf_11"/>
    <property type="match status" value="1"/>
</dbReference>
<dbReference type="PANTHER" id="PTHR43861:SF1">
    <property type="entry name" value="TRANS-ACONITATE 2-METHYLTRANSFERASE"/>
    <property type="match status" value="1"/>
</dbReference>
<evidence type="ECO:0000259" key="1">
    <source>
        <dbReference type="Pfam" id="PF08241"/>
    </source>
</evidence>
<keyword evidence="2" id="KW-0808">Transferase</keyword>
<comment type="caution">
    <text evidence="2">The sequence shown here is derived from an EMBL/GenBank/DDBJ whole genome shotgun (WGS) entry which is preliminary data.</text>
</comment>
<feature type="domain" description="Methyltransferase type 11" evidence="1">
    <location>
        <begin position="35"/>
        <end position="124"/>
    </location>
</feature>
<sequence length="250" mass="28127">MKWNTQLYDHKHDFVSKFGEDLINLMAPKAGEKILDLGCGTGDLAKAISQSGAQLLGIDSSPEMIQSATEKYPDLSFQVASADSFDMPNQFDAVFSNAALHWVLDKDIAVDCIHRSLKPGGRFVAELGGKGNVSNIVSALRASLNNHGYKELAHKEVWYFPSLSEYAGILEKKGFRVSFATHFDRKTPLKGEEGIKNWLYMFCKNFLDTLAEEEVDEILTEVEAQIKHTNFDDNQWFADYVRLRVLAVKR</sequence>
<dbReference type="InterPro" id="IPR029063">
    <property type="entry name" value="SAM-dependent_MTases_sf"/>
</dbReference>
<dbReference type="AlphaFoldDB" id="A0A918PX34"/>
<dbReference type="Proteomes" id="UP000619457">
    <property type="component" value="Unassembled WGS sequence"/>
</dbReference>
<dbReference type="RefSeq" id="WP_018473264.1">
    <property type="nucleotide sequence ID" value="NZ_BMWX01000003.1"/>
</dbReference>